<sequence length="339" mass="35409">MSTDQKIGGDPLRIGPVPVEVPAVLAPLSGVTDAAFRRIARRMGAGMVVSEMVASDELVQGSAEARLRAEGAGIAPHVVQLAGCEPRWMAEAARVAEAAGADVIDINMGCPAKRVIGGYAGSALMRDLDHACRLIEATVAAASVPVTVKMRLGWDHATINAPELARRAEALGARAVTVHGRTRQQFYKGQADWEAISRVSSAVGIPVIANGDVGSLDDARRCLAASGAQAAMIGRAAMGRPWIVGQIGAALQGRSLPEPSPSAKTAAIVEHYEGLLSLYGVHVGVRHARKHLAAYADVAAAAGFHVPAELRLALVTSEEPERVASILRRLYAEPVQEAA</sequence>
<dbReference type="PIRSF" id="PIRSF006621">
    <property type="entry name" value="Dus"/>
    <property type="match status" value="1"/>
</dbReference>
<keyword evidence="4 12" id="KW-0285">Flavoprotein</keyword>
<comment type="cofactor">
    <cofactor evidence="1 12 14">
        <name>FMN</name>
        <dbReference type="ChEBI" id="CHEBI:58210"/>
    </cofactor>
</comment>
<keyword evidence="3" id="KW-0820">tRNA-binding</keyword>
<dbReference type="Gene3D" id="3.20.20.70">
    <property type="entry name" value="Aldolase class I"/>
    <property type="match status" value="1"/>
</dbReference>
<comment type="function">
    <text evidence="2 12">Catalyzes the synthesis of 5,6-dihydrouridine (D), a modified base found in the D-loop of most tRNAs, via the reduction of the C5-C6 double bond in target uridines.</text>
</comment>
<comment type="catalytic activity">
    <reaction evidence="10">
        <text>a 5,6-dihydrouridine in tRNA + NADP(+) = a uridine in tRNA + NADPH + H(+)</text>
        <dbReference type="Rhea" id="RHEA:23624"/>
        <dbReference type="Rhea" id="RHEA-COMP:13339"/>
        <dbReference type="Rhea" id="RHEA-COMP:13887"/>
        <dbReference type="ChEBI" id="CHEBI:15378"/>
        <dbReference type="ChEBI" id="CHEBI:57783"/>
        <dbReference type="ChEBI" id="CHEBI:58349"/>
        <dbReference type="ChEBI" id="CHEBI:65315"/>
        <dbReference type="ChEBI" id="CHEBI:74443"/>
    </reaction>
</comment>
<keyword evidence="5 12" id="KW-0288">FMN</keyword>
<evidence type="ECO:0000256" key="3">
    <source>
        <dbReference type="ARBA" id="ARBA00022555"/>
    </source>
</evidence>
<evidence type="ECO:0000256" key="14">
    <source>
        <dbReference type="PIRSR" id="PIRSR006621-2"/>
    </source>
</evidence>
<dbReference type="RefSeq" id="WP_152586097.1">
    <property type="nucleotide sequence ID" value="NZ_CP045423.1"/>
</dbReference>
<dbReference type="InterPro" id="IPR013785">
    <property type="entry name" value="Aldolase_TIM"/>
</dbReference>
<dbReference type="SUPFAM" id="SSF51395">
    <property type="entry name" value="FMN-linked oxidoreductases"/>
    <property type="match status" value="1"/>
</dbReference>
<accession>A0A5P9K2K3</accession>
<feature type="domain" description="DUS-like FMN-binding" evidence="15">
    <location>
        <begin position="25"/>
        <end position="302"/>
    </location>
</feature>
<evidence type="ECO:0000256" key="4">
    <source>
        <dbReference type="ARBA" id="ARBA00022630"/>
    </source>
</evidence>
<evidence type="ECO:0000256" key="7">
    <source>
        <dbReference type="ARBA" id="ARBA00022857"/>
    </source>
</evidence>
<feature type="binding site" evidence="14">
    <location>
        <position position="149"/>
    </location>
    <ligand>
        <name>FMN</name>
        <dbReference type="ChEBI" id="CHEBI:58210"/>
    </ligand>
</feature>
<evidence type="ECO:0000256" key="9">
    <source>
        <dbReference type="ARBA" id="ARBA00023002"/>
    </source>
</evidence>
<dbReference type="NCBIfam" id="TIGR00737">
    <property type="entry name" value="nifR3_yhdG"/>
    <property type="match status" value="1"/>
</dbReference>
<dbReference type="EC" id="1.3.1.-" evidence="12"/>
<keyword evidence="17" id="KW-1185">Reference proteome</keyword>
<dbReference type="InterPro" id="IPR001269">
    <property type="entry name" value="DUS_fam"/>
</dbReference>
<comment type="similarity">
    <text evidence="12">Belongs to the dus family.</text>
</comment>
<evidence type="ECO:0000256" key="6">
    <source>
        <dbReference type="ARBA" id="ARBA00022694"/>
    </source>
</evidence>
<feature type="binding site" evidence="14">
    <location>
        <position position="179"/>
    </location>
    <ligand>
        <name>FMN</name>
        <dbReference type="ChEBI" id="CHEBI:58210"/>
    </ligand>
</feature>
<dbReference type="InterPro" id="IPR024036">
    <property type="entry name" value="tRNA-dHydroUridine_Synthase_C"/>
</dbReference>
<keyword evidence="14" id="KW-0547">Nucleotide-binding</keyword>
<dbReference type="Gene3D" id="1.10.1200.80">
    <property type="entry name" value="Putative flavin oxidoreducatase, domain 2"/>
    <property type="match status" value="1"/>
</dbReference>
<feature type="binding site" evidence="14">
    <location>
        <begin position="234"/>
        <end position="235"/>
    </location>
    <ligand>
        <name>FMN</name>
        <dbReference type="ChEBI" id="CHEBI:58210"/>
    </ligand>
</feature>
<keyword evidence="8" id="KW-0694">RNA-binding</keyword>
<dbReference type="InterPro" id="IPR004652">
    <property type="entry name" value="DusB-like"/>
</dbReference>
<dbReference type="PANTHER" id="PTHR45846">
    <property type="entry name" value="TRNA-DIHYDROURIDINE(47) SYNTHASE [NAD(P)(+)]-LIKE"/>
    <property type="match status" value="1"/>
</dbReference>
<evidence type="ECO:0000256" key="5">
    <source>
        <dbReference type="ARBA" id="ARBA00022643"/>
    </source>
</evidence>
<dbReference type="AlphaFoldDB" id="A0A5P9K2K3"/>
<evidence type="ECO:0000256" key="2">
    <source>
        <dbReference type="ARBA" id="ARBA00002790"/>
    </source>
</evidence>
<dbReference type="KEGG" id="mico:GDR74_09550"/>
<name>A0A5P9K2K3_9HYPH</name>
<evidence type="ECO:0000256" key="11">
    <source>
        <dbReference type="ARBA" id="ARBA00048802"/>
    </source>
</evidence>
<dbReference type="PROSITE" id="PS01136">
    <property type="entry name" value="UPF0034"/>
    <property type="match status" value="1"/>
</dbReference>
<dbReference type="GO" id="GO:0000049">
    <property type="term" value="F:tRNA binding"/>
    <property type="evidence" value="ECO:0007669"/>
    <property type="project" value="UniProtKB-KW"/>
</dbReference>
<dbReference type="CDD" id="cd02801">
    <property type="entry name" value="DUS_like_FMN"/>
    <property type="match status" value="1"/>
</dbReference>
<dbReference type="GO" id="GO:0050660">
    <property type="term" value="F:flavin adenine dinucleotide binding"/>
    <property type="evidence" value="ECO:0007669"/>
    <property type="project" value="InterPro"/>
</dbReference>
<dbReference type="InterPro" id="IPR035587">
    <property type="entry name" value="DUS-like_FMN-bd"/>
</dbReference>
<feature type="binding site" evidence="14">
    <location>
        <position position="80"/>
    </location>
    <ligand>
        <name>FMN</name>
        <dbReference type="ChEBI" id="CHEBI:58210"/>
    </ligand>
</feature>
<evidence type="ECO:0000313" key="17">
    <source>
        <dbReference type="Proteomes" id="UP000325614"/>
    </source>
</evidence>
<keyword evidence="9 12" id="KW-0560">Oxidoreductase</keyword>
<comment type="catalytic activity">
    <reaction evidence="11">
        <text>a 5,6-dihydrouridine in tRNA + NAD(+) = a uridine in tRNA + NADH + H(+)</text>
        <dbReference type="Rhea" id="RHEA:54452"/>
        <dbReference type="Rhea" id="RHEA-COMP:13339"/>
        <dbReference type="Rhea" id="RHEA-COMP:13887"/>
        <dbReference type="ChEBI" id="CHEBI:15378"/>
        <dbReference type="ChEBI" id="CHEBI:57540"/>
        <dbReference type="ChEBI" id="CHEBI:57945"/>
        <dbReference type="ChEBI" id="CHEBI:65315"/>
        <dbReference type="ChEBI" id="CHEBI:74443"/>
    </reaction>
</comment>
<protein>
    <recommendedName>
        <fullName evidence="12">tRNA-dihydrouridine synthase</fullName>
        <ecNumber evidence="12">1.3.1.-</ecNumber>
    </recommendedName>
</protein>
<evidence type="ECO:0000256" key="10">
    <source>
        <dbReference type="ARBA" id="ARBA00048205"/>
    </source>
</evidence>
<dbReference type="GO" id="GO:0017150">
    <property type="term" value="F:tRNA dihydrouridine synthase activity"/>
    <property type="evidence" value="ECO:0007669"/>
    <property type="project" value="InterPro"/>
</dbReference>
<dbReference type="EMBL" id="CP045423">
    <property type="protein sequence ID" value="QFU16454.1"/>
    <property type="molecule type" value="Genomic_DNA"/>
</dbReference>
<dbReference type="Pfam" id="PF01207">
    <property type="entry name" value="Dus"/>
    <property type="match status" value="1"/>
</dbReference>
<evidence type="ECO:0000256" key="13">
    <source>
        <dbReference type="PIRSR" id="PIRSR006621-1"/>
    </source>
</evidence>
<evidence type="ECO:0000259" key="15">
    <source>
        <dbReference type="Pfam" id="PF01207"/>
    </source>
</evidence>
<reference evidence="16 17" key="1">
    <citation type="submission" date="2019-10" db="EMBL/GenBank/DDBJ databases">
        <title>Isolation, Identification of Microvirga thermotolerans HR1, a novel thermophilic bacterium and Comparative Genomics of the genus Microvirga.</title>
        <authorList>
            <person name="Li J."/>
            <person name="Zhang W."/>
            <person name="Lin M."/>
            <person name="Wang J."/>
        </authorList>
    </citation>
    <scope>NUCLEOTIDE SEQUENCE [LARGE SCALE GENOMIC DNA]</scope>
    <source>
        <strain evidence="16 17">HR1</strain>
    </source>
</reference>
<evidence type="ECO:0000313" key="16">
    <source>
        <dbReference type="EMBL" id="QFU16454.1"/>
    </source>
</evidence>
<dbReference type="Proteomes" id="UP000325614">
    <property type="component" value="Chromosome"/>
</dbReference>
<keyword evidence="7" id="KW-0521">NADP</keyword>
<dbReference type="PANTHER" id="PTHR45846:SF1">
    <property type="entry name" value="TRNA-DIHYDROURIDINE(47) SYNTHASE [NAD(P)(+)]-LIKE"/>
    <property type="match status" value="1"/>
</dbReference>
<dbReference type="InterPro" id="IPR018517">
    <property type="entry name" value="tRNA_hU_synthase_CS"/>
</dbReference>
<gene>
    <name evidence="16" type="primary">dusB</name>
    <name evidence="16" type="ORF">GDR74_09550</name>
</gene>
<evidence type="ECO:0000256" key="1">
    <source>
        <dbReference type="ARBA" id="ARBA00001917"/>
    </source>
</evidence>
<proteinExistence type="inferred from homology"/>
<keyword evidence="6 12" id="KW-0819">tRNA processing</keyword>
<feature type="active site" description="Proton donor" evidence="13">
    <location>
        <position position="110"/>
    </location>
</feature>
<evidence type="ECO:0000256" key="8">
    <source>
        <dbReference type="ARBA" id="ARBA00022884"/>
    </source>
</evidence>
<organism evidence="16 17">
    <name type="scientific">Microvirga thermotolerans</name>
    <dbReference type="NCBI Taxonomy" id="2651334"/>
    <lineage>
        <taxon>Bacteria</taxon>
        <taxon>Pseudomonadati</taxon>
        <taxon>Pseudomonadota</taxon>
        <taxon>Alphaproteobacteria</taxon>
        <taxon>Hyphomicrobiales</taxon>
        <taxon>Methylobacteriaceae</taxon>
        <taxon>Microvirga</taxon>
    </lineage>
</organism>
<evidence type="ECO:0000256" key="12">
    <source>
        <dbReference type="PIRNR" id="PIRNR006621"/>
    </source>
</evidence>